<dbReference type="EMBL" id="JASATX010000003">
    <property type="protein sequence ID" value="MDI2099098.1"/>
    <property type="molecule type" value="Genomic_DNA"/>
</dbReference>
<keyword evidence="1" id="KW-0812">Transmembrane</keyword>
<reference evidence="2 3" key="1">
    <citation type="submission" date="2023-04" db="EMBL/GenBank/DDBJ databases">
        <title>Klugiella caeni sp. nov. isolated from the sludge of biochemical tank.</title>
        <authorList>
            <person name="Geng K."/>
        </authorList>
    </citation>
    <scope>NUCLEOTIDE SEQUENCE [LARGE SCALE GENOMIC DNA]</scope>
    <source>
        <strain evidence="2 3">YN-L-19</strain>
    </source>
</reference>
<keyword evidence="1" id="KW-1133">Transmembrane helix</keyword>
<dbReference type="Proteomes" id="UP001321506">
    <property type="component" value="Unassembled WGS sequence"/>
</dbReference>
<evidence type="ECO:0000256" key="1">
    <source>
        <dbReference type="SAM" id="Phobius"/>
    </source>
</evidence>
<gene>
    <name evidence="2" type="ORF">QF206_09005</name>
</gene>
<proteinExistence type="predicted"/>
<sequence length="76" mass="8161">MRPVELIGFSGLLAVFVGLVVWMTTRDVLLGVIFFGIAFIAILVTVAMLLLAVKPNQKMDGEWTGEPGDGTTPPND</sequence>
<evidence type="ECO:0000313" key="2">
    <source>
        <dbReference type="EMBL" id="MDI2099098.1"/>
    </source>
</evidence>
<feature type="transmembrane region" description="Helical" evidence="1">
    <location>
        <begin position="7"/>
        <end position="24"/>
    </location>
</feature>
<protein>
    <recommendedName>
        <fullName evidence="4">ABC transporter ATP-binding protein</fullName>
    </recommendedName>
</protein>
<feature type="transmembrane region" description="Helical" evidence="1">
    <location>
        <begin position="30"/>
        <end position="53"/>
    </location>
</feature>
<accession>A0AAW6TAU8</accession>
<keyword evidence="3" id="KW-1185">Reference proteome</keyword>
<comment type="caution">
    <text evidence="2">The sequence shown here is derived from an EMBL/GenBank/DDBJ whole genome shotgun (WGS) entry which is preliminary data.</text>
</comment>
<evidence type="ECO:0008006" key="4">
    <source>
        <dbReference type="Google" id="ProtNLM"/>
    </source>
</evidence>
<keyword evidence="1" id="KW-0472">Membrane</keyword>
<name>A0AAW6TAU8_9MICO</name>
<evidence type="ECO:0000313" key="3">
    <source>
        <dbReference type="Proteomes" id="UP001321506"/>
    </source>
</evidence>
<dbReference type="AlphaFoldDB" id="A0AAW6TAU8"/>
<organism evidence="2 3">
    <name type="scientific">Ruicaihuangia caeni</name>
    <dbReference type="NCBI Taxonomy" id="3042517"/>
    <lineage>
        <taxon>Bacteria</taxon>
        <taxon>Bacillati</taxon>
        <taxon>Actinomycetota</taxon>
        <taxon>Actinomycetes</taxon>
        <taxon>Micrococcales</taxon>
        <taxon>Microbacteriaceae</taxon>
        <taxon>Ruicaihuangia</taxon>
    </lineage>
</organism>
<dbReference type="RefSeq" id="WP_281488881.1">
    <property type="nucleotide sequence ID" value="NZ_JASATX010000003.1"/>
</dbReference>